<comment type="caution">
    <text evidence="2">The sequence shown here is derived from an EMBL/GenBank/DDBJ whole genome shotgun (WGS) entry which is preliminary data.</text>
</comment>
<sequence length="227" mass="24185">MLRASTVHRVTDRHDTRICTHEAAVSPLSADGLSGAITARNLAVMDIRWLSKGFEGLKVAGGGERSADGVAGSVEMSTTVETKGGGGGGEGGAGGGGGGGGGGPRKVEEKEDEEEEVEHTNKRNIHSPQRGRKGGKTSLVTTICRGAAFLFPSYLRHPAALESLLHHRLLRSGPHSGQSTIYHQARPPQRIHPSFVYYSTAYTSRHATLWGRAGMHPAPDMYVRNRD</sequence>
<proteinExistence type="predicted"/>
<feature type="compositionally biased region" description="Basic residues" evidence="1">
    <location>
        <begin position="122"/>
        <end position="135"/>
    </location>
</feature>
<name>A0A5J5F8F8_9PEZI</name>
<evidence type="ECO:0000313" key="2">
    <source>
        <dbReference type="EMBL" id="KAA8912901.1"/>
    </source>
</evidence>
<dbReference type="EMBL" id="VXIS01000019">
    <property type="protein sequence ID" value="KAA8912901.1"/>
    <property type="molecule type" value="Genomic_DNA"/>
</dbReference>
<evidence type="ECO:0000256" key="1">
    <source>
        <dbReference type="SAM" id="MobiDB-lite"/>
    </source>
</evidence>
<organism evidence="2 3">
    <name type="scientific">Sphaerosporella brunnea</name>
    <dbReference type="NCBI Taxonomy" id="1250544"/>
    <lineage>
        <taxon>Eukaryota</taxon>
        <taxon>Fungi</taxon>
        <taxon>Dikarya</taxon>
        <taxon>Ascomycota</taxon>
        <taxon>Pezizomycotina</taxon>
        <taxon>Pezizomycetes</taxon>
        <taxon>Pezizales</taxon>
        <taxon>Pyronemataceae</taxon>
        <taxon>Sphaerosporella</taxon>
    </lineage>
</organism>
<evidence type="ECO:0000313" key="3">
    <source>
        <dbReference type="Proteomes" id="UP000326924"/>
    </source>
</evidence>
<feature type="region of interest" description="Disordered" evidence="1">
    <location>
        <begin position="78"/>
        <end position="136"/>
    </location>
</feature>
<gene>
    <name evidence="2" type="ORF">FN846DRAFT_221115</name>
</gene>
<keyword evidence="3" id="KW-1185">Reference proteome</keyword>
<reference evidence="2 3" key="1">
    <citation type="submission" date="2019-09" db="EMBL/GenBank/DDBJ databases">
        <title>Draft genome of the ectomycorrhizal ascomycete Sphaerosporella brunnea.</title>
        <authorList>
            <consortium name="DOE Joint Genome Institute"/>
            <person name="Benucci G.M."/>
            <person name="Marozzi G."/>
            <person name="Antonielli L."/>
            <person name="Sanchez S."/>
            <person name="Marco P."/>
            <person name="Wang X."/>
            <person name="Falini L.B."/>
            <person name="Barry K."/>
            <person name="Haridas S."/>
            <person name="Lipzen A."/>
            <person name="Labutti K."/>
            <person name="Grigoriev I.V."/>
            <person name="Murat C."/>
            <person name="Martin F."/>
            <person name="Albertini E."/>
            <person name="Donnini D."/>
            <person name="Bonito G."/>
        </authorList>
    </citation>
    <scope>NUCLEOTIDE SEQUENCE [LARGE SCALE GENOMIC DNA]</scope>
    <source>
        <strain evidence="2 3">Sb_GMNB300</strain>
    </source>
</reference>
<accession>A0A5J5F8F8</accession>
<feature type="compositionally biased region" description="Gly residues" evidence="1">
    <location>
        <begin position="83"/>
        <end position="104"/>
    </location>
</feature>
<dbReference type="AlphaFoldDB" id="A0A5J5F8F8"/>
<dbReference type="InParanoid" id="A0A5J5F8F8"/>
<protein>
    <submittedName>
        <fullName evidence="2">Uncharacterized protein</fullName>
    </submittedName>
</protein>
<dbReference type="Proteomes" id="UP000326924">
    <property type="component" value="Unassembled WGS sequence"/>
</dbReference>